<gene>
    <name evidence="3" type="ORF">ATEIFO6365_0014034200</name>
</gene>
<keyword evidence="4" id="KW-1185">Reference proteome</keyword>
<protein>
    <submittedName>
        <fullName evidence="3">Uncharacterized protein</fullName>
    </submittedName>
</protein>
<keyword evidence="1" id="KW-0175">Coiled coil</keyword>
<dbReference type="Proteomes" id="UP000452235">
    <property type="component" value="Unassembled WGS sequence"/>
</dbReference>
<feature type="region of interest" description="Disordered" evidence="2">
    <location>
        <begin position="246"/>
        <end position="267"/>
    </location>
</feature>
<name>A0A5M3Z7D7_ASPTE</name>
<accession>A0A5M3Z7D7</accession>
<evidence type="ECO:0000256" key="1">
    <source>
        <dbReference type="SAM" id="Coils"/>
    </source>
</evidence>
<proteinExistence type="predicted"/>
<feature type="coiled-coil region" evidence="1">
    <location>
        <begin position="368"/>
        <end position="421"/>
    </location>
</feature>
<dbReference type="AlphaFoldDB" id="A0A5M3Z7D7"/>
<dbReference type="EMBL" id="BLJY01000014">
    <property type="protein sequence ID" value="GFF21410.1"/>
    <property type="molecule type" value="Genomic_DNA"/>
</dbReference>
<organism evidence="3 4">
    <name type="scientific">Aspergillus terreus</name>
    <dbReference type="NCBI Taxonomy" id="33178"/>
    <lineage>
        <taxon>Eukaryota</taxon>
        <taxon>Fungi</taxon>
        <taxon>Dikarya</taxon>
        <taxon>Ascomycota</taxon>
        <taxon>Pezizomycotina</taxon>
        <taxon>Eurotiomycetes</taxon>
        <taxon>Eurotiomycetidae</taxon>
        <taxon>Eurotiales</taxon>
        <taxon>Aspergillaceae</taxon>
        <taxon>Aspergillus</taxon>
        <taxon>Aspergillus subgen. Circumdati</taxon>
    </lineage>
</organism>
<evidence type="ECO:0000256" key="2">
    <source>
        <dbReference type="SAM" id="MobiDB-lite"/>
    </source>
</evidence>
<feature type="compositionally biased region" description="Polar residues" evidence="2">
    <location>
        <begin position="249"/>
        <end position="267"/>
    </location>
</feature>
<dbReference type="OrthoDB" id="3891782at2759"/>
<evidence type="ECO:0000313" key="3">
    <source>
        <dbReference type="EMBL" id="GFF21410.1"/>
    </source>
</evidence>
<comment type="caution">
    <text evidence="3">The sequence shown here is derived from an EMBL/GenBank/DDBJ whole genome shotgun (WGS) entry which is preliminary data.</text>
</comment>
<sequence length="463" mass="52380">MAATSGNPPWKMEKEVVVSTSNFDAHCVAHLRMAHKEAAKQGSITLSIKADLANISGELQVLKLIVPPERIEECALKRNSNDDFLPSRLVEAHPAQPKKKSEVLTLTLKLNLTGIVLCPSETETLTPATPGDLDFRSFAKICRSTSFSLHFSKRQFAKDQLGWLEIFVSALRAKCLQSEFLDHSRHRVVEKDWRVFSLSPKPPPYEKEPPRYYGNVVSEPVVGKRCTESRSISPIDERRKRLLLATPSPIGSPTEANTQSTPPLSTASIRPTYFTRASAPCSKRDTLARLENELRGLSSDLVRDLLVRSGHHHLLATPDHIDCDFPSEFEKTSFAEKEIIDRLERYVEEMMEHRIIPHVDEVVSTAVSDQIENEYKTKEAELDEHFEEAKSDLRITANEYMDEIGEQAQKHMKEIEDKRIEIGMPAKEGGESHRWFNTSARSLLDRKSTTGVELDPNFRRSSI</sequence>
<reference evidence="3 4" key="1">
    <citation type="submission" date="2020-01" db="EMBL/GenBank/DDBJ databases">
        <title>Aspergillus terreus IFO 6365 whole genome shotgun sequence.</title>
        <authorList>
            <person name="Kanamasa S."/>
            <person name="Takahashi H."/>
        </authorList>
    </citation>
    <scope>NUCLEOTIDE SEQUENCE [LARGE SCALE GENOMIC DNA]</scope>
    <source>
        <strain evidence="3 4">IFO 6365</strain>
    </source>
</reference>
<evidence type="ECO:0000313" key="4">
    <source>
        <dbReference type="Proteomes" id="UP000452235"/>
    </source>
</evidence>
<dbReference type="VEuPathDB" id="FungiDB:ATEG_07369"/>